<evidence type="ECO:0000313" key="1">
    <source>
        <dbReference type="EMBL" id="CAL1615721.1"/>
    </source>
</evidence>
<organism evidence="1 2">
    <name type="scientific">Knipowitschia caucasica</name>
    <name type="common">Caucasian dwarf goby</name>
    <name type="synonym">Pomatoschistus caucasicus</name>
    <dbReference type="NCBI Taxonomy" id="637954"/>
    <lineage>
        <taxon>Eukaryota</taxon>
        <taxon>Metazoa</taxon>
        <taxon>Chordata</taxon>
        <taxon>Craniata</taxon>
        <taxon>Vertebrata</taxon>
        <taxon>Euteleostomi</taxon>
        <taxon>Actinopterygii</taxon>
        <taxon>Neopterygii</taxon>
        <taxon>Teleostei</taxon>
        <taxon>Neoteleostei</taxon>
        <taxon>Acanthomorphata</taxon>
        <taxon>Gobiaria</taxon>
        <taxon>Gobiiformes</taxon>
        <taxon>Gobioidei</taxon>
        <taxon>Gobiidae</taxon>
        <taxon>Gobiinae</taxon>
        <taxon>Knipowitschia</taxon>
    </lineage>
</organism>
<name>A0AAV2MRQ7_KNICA</name>
<protein>
    <submittedName>
        <fullName evidence="1">Uncharacterized protein</fullName>
    </submittedName>
</protein>
<reference evidence="1 2" key="1">
    <citation type="submission" date="2024-04" db="EMBL/GenBank/DDBJ databases">
        <authorList>
            <person name="Waldvogel A.-M."/>
            <person name="Schoenle A."/>
        </authorList>
    </citation>
    <scope>NUCLEOTIDE SEQUENCE [LARGE SCALE GENOMIC DNA]</scope>
</reference>
<evidence type="ECO:0000313" key="2">
    <source>
        <dbReference type="Proteomes" id="UP001497482"/>
    </source>
</evidence>
<accession>A0AAV2MRQ7</accession>
<gene>
    <name evidence="1" type="ORF">KC01_LOCUS41613</name>
</gene>
<keyword evidence="2" id="KW-1185">Reference proteome</keyword>
<dbReference type="AlphaFoldDB" id="A0AAV2MRQ7"/>
<sequence>MEPACSLAVPSLFGAEKGASGLIGEKQLFEKFWKGTFKAVATPRLESVIIASIKARTRVADGRWLAAERPGEIRGRMSIWLGASYLNIRCFNEEERRWFWRGL</sequence>
<proteinExistence type="predicted"/>
<dbReference type="EMBL" id="OZ035831">
    <property type="protein sequence ID" value="CAL1615721.1"/>
    <property type="molecule type" value="Genomic_DNA"/>
</dbReference>
<dbReference type="Proteomes" id="UP001497482">
    <property type="component" value="Chromosome 9"/>
</dbReference>